<dbReference type="InterPro" id="IPR001370">
    <property type="entry name" value="BIR_rpt"/>
</dbReference>
<dbReference type="GO" id="GO:0007059">
    <property type="term" value="P:chromosome segregation"/>
    <property type="evidence" value="ECO:0007669"/>
    <property type="project" value="UniProtKB-KW"/>
</dbReference>
<evidence type="ECO:0000313" key="19">
    <source>
        <dbReference type="RefSeq" id="XP_022080426.1"/>
    </source>
</evidence>
<dbReference type="RefSeq" id="XP_022080426.1">
    <property type="nucleotide sequence ID" value="XM_022224734.1"/>
</dbReference>
<proteinExistence type="inferred from homology"/>
<keyword evidence="13" id="KW-0206">Cytoskeleton</keyword>
<comment type="similarity">
    <text evidence="4">Belongs to the IAP family.</text>
</comment>
<organism evidence="18 19">
    <name type="scientific">Acanthaster planci</name>
    <name type="common">Crown-of-thorns starfish</name>
    <dbReference type="NCBI Taxonomy" id="133434"/>
    <lineage>
        <taxon>Eukaryota</taxon>
        <taxon>Metazoa</taxon>
        <taxon>Echinodermata</taxon>
        <taxon>Eleutherozoa</taxon>
        <taxon>Asterozoa</taxon>
        <taxon>Asteroidea</taxon>
        <taxon>Valvatacea</taxon>
        <taxon>Valvatida</taxon>
        <taxon>Acanthasteridae</taxon>
        <taxon>Acanthaster</taxon>
    </lineage>
</organism>
<dbReference type="PROSITE" id="PS50143">
    <property type="entry name" value="BIR_REPEAT_2"/>
    <property type="match status" value="1"/>
</dbReference>
<keyword evidence="11" id="KW-0862">Zinc</keyword>
<keyword evidence="12" id="KW-0832">Ubl conjugation</keyword>
<evidence type="ECO:0000256" key="5">
    <source>
        <dbReference type="ARBA" id="ARBA00022490"/>
    </source>
</evidence>
<keyword evidence="18" id="KW-1185">Reference proteome</keyword>
<evidence type="ECO:0000313" key="18">
    <source>
        <dbReference type="Proteomes" id="UP000694845"/>
    </source>
</evidence>
<name>A0A8B7XJT2_ACAPL</name>
<keyword evidence="15" id="KW-0131">Cell cycle</keyword>
<dbReference type="Pfam" id="PF00653">
    <property type="entry name" value="BIR"/>
    <property type="match status" value="1"/>
</dbReference>
<keyword evidence="5" id="KW-0963">Cytoplasm</keyword>
<keyword evidence="9" id="KW-0498">Mitosis</keyword>
<dbReference type="Gene3D" id="1.10.1170.10">
    <property type="entry name" value="Inhibitor Of Apoptosis Protein (2mihbC-IAP-1), Chain A"/>
    <property type="match status" value="1"/>
</dbReference>
<dbReference type="InterPro" id="IPR051190">
    <property type="entry name" value="Baculoviral_IAP"/>
</dbReference>
<dbReference type="PANTHER" id="PTHR46771">
    <property type="entry name" value="DETERIN"/>
    <property type="match status" value="1"/>
</dbReference>
<dbReference type="FunFam" id="1.10.1170.10:FF:000009">
    <property type="entry name" value="Baculoviral IAP repeat-containing protein 5"/>
    <property type="match status" value="1"/>
</dbReference>
<dbReference type="GO" id="GO:0051301">
    <property type="term" value="P:cell division"/>
    <property type="evidence" value="ECO:0007669"/>
    <property type="project" value="UniProtKB-KW"/>
</dbReference>
<dbReference type="CDD" id="cd00022">
    <property type="entry name" value="BIR"/>
    <property type="match status" value="1"/>
</dbReference>
<gene>
    <name evidence="19" type="primary">LOC110973714</name>
</gene>
<accession>A0A8B7XJT2</accession>
<dbReference type="GO" id="GO:0000775">
    <property type="term" value="C:chromosome, centromeric region"/>
    <property type="evidence" value="ECO:0007669"/>
    <property type="project" value="UniProtKB-SubCell"/>
</dbReference>
<dbReference type="KEGG" id="aplc:110973714"/>
<evidence type="ECO:0000256" key="4">
    <source>
        <dbReference type="ARBA" id="ARBA00006672"/>
    </source>
</evidence>
<keyword evidence="10" id="KW-0159">Chromosome partition</keyword>
<dbReference type="GO" id="GO:0005634">
    <property type="term" value="C:nucleus"/>
    <property type="evidence" value="ECO:0007669"/>
    <property type="project" value="UniProtKB-SubCell"/>
</dbReference>
<keyword evidence="6" id="KW-0597">Phosphoprotein</keyword>
<evidence type="ECO:0000256" key="16">
    <source>
        <dbReference type="ARBA" id="ARBA00023328"/>
    </source>
</evidence>
<feature type="coiled-coil region" evidence="17">
    <location>
        <begin position="123"/>
        <end position="150"/>
    </location>
</feature>
<keyword evidence="16" id="KW-0137">Centromere</keyword>
<evidence type="ECO:0000256" key="7">
    <source>
        <dbReference type="ARBA" id="ARBA00022618"/>
    </source>
</evidence>
<dbReference type="PANTHER" id="PTHR46771:SF5">
    <property type="entry name" value="DETERIN"/>
    <property type="match status" value="1"/>
</dbReference>
<evidence type="ECO:0000256" key="11">
    <source>
        <dbReference type="ARBA" id="ARBA00022833"/>
    </source>
</evidence>
<dbReference type="CTD" id="332"/>
<evidence type="ECO:0000256" key="12">
    <source>
        <dbReference type="ARBA" id="ARBA00022843"/>
    </source>
</evidence>
<evidence type="ECO:0000256" key="15">
    <source>
        <dbReference type="ARBA" id="ARBA00023306"/>
    </source>
</evidence>
<evidence type="ECO:0000256" key="3">
    <source>
        <dbReference type="ARBA" id="ARBA00004584"/>
    </source>
</evidence>
<evidence type="ECO:0000256" key="1">
    <source>
        <dbReference type="ARBA" id="ARBA00004123"/>
    </source>
</evidence>
<evidence type="ECO:0000256" key="6">
    <source>
        <dbReference type="ARBA" id="ARBA00022553"/>
    </source>
</evidence>
<dbReference type="SMART" id="SM00238">
    <property type="entry name" value="BIR"/>
    <property type="match status" value="1"/>
</dbReference>
<sequence length="150" mass="17564">MGKSEDLGVSEEAKERQSFVMNTEANRLASFKDWPFDENCNCMPSKMAAAGFYHCPTAQEPDLVRCFMCFKELDGWEPTDDPMLEHKSHAPKCAFVNKKKDEKDMTVAEFFKLEAIRQQNRLMNHVENRIKEFTYEAEKTRKQIEELKNQ</sequence>
<keyword evidence="17" id="KW-0175">Coiled coil</keyword>
<dbReference type="GO" id="GO:0046872">
    <property type="term" value="F:metal ion binding"/>
    <property type="evidence" value="ECO:0007669"/>
    <property type="project" value="UniProtKB-KW"/>
</dbReference>
<dbReference type="OrthoDB" id="2196114at2759"/>
<keyword evidence="14" id="KW-0539">Nucleus</keyword>
<reference evidence="19" key="1">
    <citation type="submission" date="2025-08" db="UniProtKB">
        <authorList>
            <consortium name="RefSeq"/>
        </authorList>
    </citation>
    <scope>IDENTIFICATION</scope>
</reference>
<dbReference type="GO" id="GO:0005819">
    <property type="term" value="C:spindle"/>
    <property type="evidence" value="ECO:0007669"/>
    <property type="project" value="UniProtKB-SubCell"/>
</dbReference>
<evidence type="ECO:0000256" key="10">
    <source>
        <dbReference type="ARBA" id="ARBA00022829"/>
    </source>
</evidence>
<evidence type="ECO:0000256" key="13">
    <source>
        <dbReference type="ARBA" id="ARBA00023212"/>
    </source>
</evidence>
<protein>
    <submittedName>
        <fullName evidence="19">Baculoviral IAP repeat-containing protein 5-like</fullName>
    </submittedName>
</protein>
<evidence type="ECO:0000256" key="14">
    <source>
        <dbReference type="ARBA" id="ARBA00023242"/>
    </source>
</evidence>
<comment type="subcellular location">
    <subcellularLocation>
        <location evidence="3">Chromosome</location>
        <location evidence="3">Centromere</location>
    </subcellularLocation>
    <subcellularLocation>
        <location evidence="2">Cytoplasm</location>
        <location evidence="2">Cytoskeleton</location>
        <location evidence="2">Spindle</location>
    </subcellularLocation>
    <subcellularLocation>
        <location evidence="1">Nucleus</location>
    </subcellularLocation>
</comment>
<evidence type="ECO:0000256" key="8">
    <source>
        <dbReference type="ARBA" id="ARBA00022723"/>
    </source>
</evidence>
<dbReference type="GeneID" id="110973714"/>
<dbReference type="SUPFAM" id="SSF57924">
    <property type="entry name" value="Inhibitor of apoptosis (IAP) repeat"/>
    <property type="match status" value="1"/>
</dbReference>
<keyword evidence="8" id="KW-0479">Metal-binding</keyword>
<dbReference type="Proteomes" id="UP000694845">
    <property type="component" value="Unplaced"/>
</dbReference>
<evidence type="ECO:0000256" key="9">
    <source>
        <dbReference type="ARBA" id="ARBA00022776"/>
    </source>
</evidence>
<dbReference type="OMA" id="RSHTKNC"/>
<evidence type="ECO:0000256" key="2">
    <source>
        <dbReference type="ARBA" id="ARBA00004186"/>
    </source>
</evidence>
<dbReference type="AlphaFoldDB" id="A0A8B7XJT2"/>
<keyword evidence="7" id="KW-0132">Cell division</keyword>
<evidence type="ECO:0000256" key="17">
    <source>
        <dbReference type="SAM" id="Coils"/>
    </source>
</evidence>